<dbReference type="Proteomes" id="UP000092389">
    <property type="component" value="Unassembled WGS sequence"/>
</dbReference>
<evidence type="ECO:0000313" key="2">
    <source>
        <dbReference type="Proteomes" id="UP000092389"/>
    </source>
</evidence>
<dbReference type="AlphaFoldDB" id="A0A1A2T9R4"/>
<sequence length="238" mass="26436">MLDKVEAWYRRFIRVTFDHDYHLLALWTVHTHLAEECHTSPRLQLDSLMPGAGKTTVLDHFKRLCHDPVLIASMSSPALLPRMLNNGIRTVLLDEVHRTLSPDKPGVGDLVAIINTGYRRGASRPVNVPVKGGGWEVVEMPTFAPAALAGNDPNLAEDTRSRMIRVLLMPDLDGTVEDSDWEYLENEADALQDEIAEWAASAREKVKGMVVDLPAGCVGRAKEKWRPIKRVAVAACGR</sequence>
<proteinExistence type="predicted"/>
<dbReference type="EMBL" id="LZJU01000116">
    <property type="protein sequence ID" value="OBH73121.1"/>
    <property type="molecule type" value="Genomic_DNA"/>
</dbReference>
<reference evidence="1 2" key="1">
    <citation type="submission" date="2016-06" db="EMBL/GenBank/DDBJ databases">
        <authorList>
            <person name="Kjaerup R.B."/>
            <person name="Dalgaard T.S."/>
            <person name="Juul-Madsen H.R."/>
        </authorList>
    </citation>
    <scope>NUCLEOTIDE SEQUENCE [LARGE SCALE GENOMIC DNA]</scope>
    <source>
        <strain evidence="1 2">E152</strain>
    </source>
</reference>
<organism evidence="1 2">
    <name type="scientific">Mycobacterium mantenii</name>
    <dbReference type="NCBI Taxonomy" id="560555"/>
    <lineage>
        <taxon>Bacteria</taxon>
        <taxon>Bacillati</taxon>
        <taxon>Actinomycetota</taxon>
        <taxon>Actinomycetes</taxon>
        <taxon>Mycobacteriales</taxon>
        <taxon>Mycobacteriaceae</taxon>
        <taxon>Mycobacterium</taxon>
        <taxon>Mycobacterium avium complex (MAC)</taxon>
    </lineage>
</organism>
<gene>
    <name evidence="1" type="ORF">A5683_25210</name>
</gene>
<accession>A0A1A2T9R4</accession>
<protein>
    <submittedName>
        <fullName evidence="1">Uncharacterized protein</fullName>
    </submittedName>
</protein>
<name>A0A1A2T9R4_MYCNT</name>
<comment type="caution">
    <text evidence="1">The sequence shown here is derived from an EMBL/GenBank/DDBJ whole genome shotgun (WGS) entry which is preliminary data.</text>
</comment>
<evidence type="ECO:0000313" key="1">
    <source>
        <dbReference type="EMBL" id="OBH73121.1"/>
    </source>
</evidence>